<accession>A0A3A4ZC43</accession>
<proteinExistence type="predicted"/>
<feature type="transmembrane region" description="Helical" evidence="1">
    <location>
        <begin position="80"/>
        <end position="105"/>
    </location>
</feature>
<organism evidence="2 3">
    <name type="scientific">candidate division WWE3 bacterium</name>
    <dbReference type="NCBI Taxonomy" id="2053526"/>
    <lineage>
        <taxon>Bacteria</taxon>
        <taxon>Katanobacteria</taxon>
    </lineage>
</organism>
<dbReference type="AlphaFoldDB" id="A0A3A4ZC43"/>
<protein>
    <recommendedName>
        <fullName evidence="4">Glycosyltransferase RgtA/B/C/D-like domain-containing protein</fullName>
    </recommendedName>
</protein>
<comment type="caution">
    <text evidence="2">The sequence shown here is derived from an EMBL/GenBank/DDBJ whole genome shotgun (WGS) entry which is preliminary data.</text>
</comment>
<feature type="transmembrane region" description="Helical" evidence="1">
    <location>
        <begin position="204"/>
        <end position="222"/>
    </location>
</feature>
<evidence type="ECO:0000256" key="1">
    <source>
        <dbReference type="SAM" id="Phobius"/>
    </source>
</evidence>
<dbReference type="EMBL" id="QZJF01000017">
    <property type="protein sequence ID" value="RJR26835.1"/>
    <property type="molecule type" value="Genomic_DNA"/>
</dbReference>
<keyword evidence="1" id="KW-1133">Transmembrane helix</keyword>
<feature type="transmembrane region" description="Helical" evidence="1">
    <location>
        <begin position="299"/>
        <end position="318"/>
    </location>
</feature>
<feature type="transmembrane region" description="Helical" evidence="1">
    <location>
        <begin position="172"/>
        <end position="197"/>
    </location>
</feature>
<keyword evidence="1" id="KW-0812">Transmembrane</keyword>
<name>A0A3A4ZC43_UNCKA</name>
<feature type="transmembrane region" description="Helical" evidence="1">
    <location>
        <begin position="141"/>
        <end position="160"/>
    </location>
</feature>
<dbReference type="Proteomes" id="UP000265540">
    <property type="component" value="Unassembled WGS sequence"/>
</dbReference>
<feature type="transmembrane region" description="Helical" evidence="1">
    <location>
        <begin position="268"/>
        <end position="287"/>
    </location>
</feature>
<feature type="transmembrane region" description="Helical" evidence="1">
    <location>
        <begin position="324"/>
        <end position="343"/>
    </location>
</feature>
<evidence type="ECO:0000313" key="3">
    <source>
        <dbReference type="Proteomes" id="UP000265540"/>
    </source>
</evidence>
<keyword evidence="1" id="KW-0472">Membrane</keyword>
<evidence type="ECO:0000313" key="2">
    <source>
        <dbReference type="EMBL" id="RJR26835.1"/>
    </source>
</evidence>
<evidence type="ECO:0008006" key="4">
    <source>
        <dbReference type="Google" id="ProtNLM"/>
    </source>
</evidence>
<sequence length="519" mass="59508">MVSLLLVRERGPFFYSFSADPAYVYLVSSLNVAILRFDLIGHTDHPGTPLQLFGGIVIRFLHPFDSDSVLINKIFENPEFYITAIVWALIALTFLVFFVSGLMVYRSTESLWLALLVQAGPFFSSLTVYESLARFRPETPLVFVTQLLITFVVISIFGGSHDKKDPMLYLKFSILSGLGLALKYTFLPLILLPLVVLNGRKEKIKYLIVTFLVFTIFIVPILPQFHRSLEFVAVNILSTQAYGSGSFGLWEPHIALNGVTTLLIAEPVMFFLVLMFPIFLIYFRLSGRVPKNFSRNSRYRLILICLVIISLQLIIFFKNHTLRYFLPTVFLTIPFGLAFFSLISSYMFNGKLSRAILASARVKLVLGVFLIFYISLNLYNYFDVFKKYSVNRREQHKILSSSQGLKLFGYMCSVPDAGLYLGNSYSNYYYSDHYTSVYGDAYTFNAWKKPYKIEYLGQLSMLSDIIGESGKLVFCGLGWSFALFEEYVNENGYELKRLNEPYIKYTSDEVVVEYEVRKL</sequence>
<gene>
    <name evidence="2" type="ORF">C4561_03600</name>
</gene>
<reference evidence="2 3" key="1">
    <citation type="journal article" date="2017" name="ISME J.">
        <title>Energy and carbon metabolisms in a deep terrestrial subsurface fluid microbial community.</title>
        <authorList>
            <person name="Momper L."/>
            <person name="Jungbluth S.P."/>
            <person name="Lee M.D."/>
            <person name="Amend J.P."/>
        </authorList>
    </citation>
    <scope>NUCLEOTIDE SEQUENCE [LARGE SCALE GENOMIC DNA]</scope>
    <source>
        <strain evidence="2">SURF_46</strain>
    </source>
</reference>
<feature type="transmembrane region" description="Helical" evidence="1">
    <location>
        <begin position="364"/>
        <end position="382"/>
    </location>
</feature>